<dbReference type="EMBL" id="JAUOEM010000002">
    <property type="protein sequence ID" value="MDO5987140.1"/>
    <property type="molecule type" value="Genomic_DNA"/>
</dbReference>
<evidence type="ECO:0000313" key="3">
    <source>
        <dbReference type="Proteomes" id="UP001176891"/>
    </source>
</evidence>
<keyword evidence="3" id="KW-1185">Reference proteome</keyword>
<sequence>MKSISAFLFVLFLPLLVACQEPNVDSKISKSTQRIVKKIEKVNELMGSAVYYGGIRPKQYDNFSQLRKTANKKELILLTSHKNAVVRCYAFWALSYDNTAKLFPIILDHLNDDELVSTQFGCTGSQEKVGDFFISIATPHHVDLNSAKLSEKEFKELDSILIYKKNNLQAKSRAIERIETTNSHYKKIKNLFIEDKDQSALVKLAKYNKEEDVELILNNKVDYDSDENGFFHTYKAISHFPHPKFLPLLEVNLKKTLDNSHFSNEWSQLYRAIASYKNEKTRILLEVPFTQVEHKSIRKYHLNFVFAALNEFKSTYYDELLWKLWKEEKRISPNIYNYLNNIDSERAFVLTKETLKEPNNISILDYGYDEFESSLSLSEIMLDLILQKEKEFGYQLIHDNIKKSNVHNFPLYANKAAELRRQMFIQPLLDILHKEWNAHIYLAATKALIKYGRKDINQKIIEAKSINPKLTQDWGGEAFDKLLKEHRIK</sequence>
<feature type="signal peptide" evidence="1">
    <location>
        <begin position="1"/>
        <end position="19"/>
    </location>
</feature>
<dbReference type="RefSeq" id="WP_303281685.1">
    <property type="nucleotide sequence ID" value="NZ_BAABCZ010000005.1"/>
</dbReference>
<comment type="caution">
    <text evidence="2">The sequence shown here is derived from an EMBL/GenBank/DDBJ whole genome shotgun (WGS) entry which is preliminary data.</text>
</comment>
<gene>
    <name evidence="2" type="ORF">Q4Q39_07005</name>
</gene>
<accession>A0ABT8WZP0</accession>
<name>A0ABT8WZP0_9FLAO</name>
<protein>
    <recommendedName>
        <fullName evidence="4">HEAT repeat domain-containing protein</fullName>
    </recommendedName>
</protein>
<reference evidence="2" key="1">
    <citation type="submission" date="2023-07" db="EMBL/GenBank/DDBJ databases">
        <title>Two novel species in the genus Flavivirga.</title>
        <authorList>
            <person name="Kwon K."/>
        </authorList>
    </citation>
    <scope>NUCLEOTIDE SEQUENCE</scope>
    <source>
        <strain evidence="2">KACC 14157</strain>
    </source>
</reference>
<dbReference type="Proteomes" id="UP001176891">
    <property type="component" value="Unassembled WGS sequence"/>
</dbReference>
<evidence type="ECO:0000313" key="2">
    <source>
        <dbReference type="EMBL" id="MDO5987140.1"/>
    </source>
</evidence>
<evidence type="ECO:0000256" key="1">
    <source>
        <dbReference type="SAM" id="SignalP"/>
    </source>
</evidence>
<proteinExistence type="predicted"/>
<organism evidence="2 3">
    <name type="scientific">Flavivirga amylovorans</name>
    <dbReference type="NCBI Taxonomy" id="870486"/>
    <lineage>
        <taxon>Bacteria</taxon>
        <taxon>Pseudomonadati</taxon>
        <taxon>Bacteroidota</taxon>
        <taxon>Flavobacteriia</taxon>
        <taxon>Flavobacteriales</taxon>
        <taxon>Flavobacteriaceae</taxon>
        <taxon>Flavivirga</taxon>
    </lineage>
</organism>
<feature type="chain" id="PRO_5047138827" description="HEAT repeat domain-containing protein" evidence="1">
    <location>
        <begin position="20"/>
        <end position="489"/>
    </location>
</feature>
<evidence type="ECO:0008006" key="4">
    <source>
        <dbReference type="Google" id="ProtNLM"/>
    </source>
</evidence>
<keyword evidence="1" id="KW-0732">Signal</keyword>
<dbReference type="PROSITE" id="PS51257">
    <property type="entry name" value="PROKAR_LIPOPROTEIN"/>
    <property type="match status" value="1"/>
</dbReference>